<dbReference type="AlphaFoldDB" id="C4V5R3"/>
<dbReference type="eggNOG" id="ENOG502Z7Q0">
    <property type="taxonomic scope" value="Bacteria"/>
</dbReference>
<evidence type="ECO:0000256" key="1">
    <source>
        <dbReference type="SAM" id="SignalP"/>
    </source>
</evidence>
<accession>C4V5R3</accession>
<gene>
    <name evidence="2" type="ORF">HMPREF0908_1857</name>
</gene>
<evidence type="ECO:0000313" key="2">
    <source>
        <dbReference type="EMBL" id="EEQ47830.1"/>
    </source>
</evidence>
<evidence type="ECO:0000313" key="3">
    <source>
        <dbReference type="Proteomes" id="UP000005309"/>
    </source>
</evidence>
<dbReference type="EMBL" id="ACLA01000032">
    <property type="protein sequence ID" value="EEQ47830.1"/>
    <property type="molecule type" value="Genomic_DNA"/>
</dbReference>
<keyword evidence="3" id="KW-1185">Reference proteome</keyword>
<comment type="caution">
    <text evidence="2">The sequence shown here is derived from an EMBL/GenBank/DDBJ whole genome shotgun (WGS) entry which is preliminary data.</text>
</comment>
<name>C4V5R3_9FIRM</name>
<reference evidence="2 3" key="1">
    <citation type="submission" date="2009-04" db="EMBL/GenBank/DDBJ databases">
        <authorList>
            <person name="Qin X."/>
            <person name="Bachman B."/>
            <person name="Battles P."/>
            <person name="Bell A."/>
            <person name="Bess C."/>
            <person name="Bickham C."/>
            <person name="Chaboub L."/>
            <person name="Chen D."/>
            <person name="Coyle M."/>
            <person name="Deiros D.R."/>
            <person name="Dinh H."/>
            <person name="Forbes L."/>
            <person name="Fowler G."/>
            <person name="Francisco L."/>
            <person name="Fu Q."/>
            <person name="Gubbala S."/>
            <person name="Hale W."/>
            <person name="Han Y."/>
            <person name="Hemphill L."/>
            <person name="Highlander S.K."/>
            <person name="Hirani K."/>
            <person name="Hogues M."/>
            <person name="Jackson L."/>
            <person name="Jakkamsetti A."/>
            <person name="Javaid M."/>
            <person name="Jiang H."/>
            <person name="Korchina V."/>
            <person name="Kovar C."/>
            <person name="Lara F."/>
            <person name="Lee S."/>
            <person name="Mata R."/>
            <person name="Mathew T."/>
            <person name="Moen C."/>
            <person name="Morales K."/>
            <person name="Munidasa M."/>
            <person name="Nazareth L."/>
            <person name="Ngo R."/>
            <person name="Nguyen L."/>
            <person name="Okwuonu G."/>
            <person name="Ongeri F."/>
            <person name="Patil S."/>
            <person name="Petrosino J."/>
            <person name="Pham C."/>
            <person name="Pham P."/>
            <person name="Pu L.-L."/>
            <person name="Puazo M."/>
            <person name="Raj R."/>
            <person name="Reid J."/>
            <person name="Rouhana J."/>
            <person name="Saada N."/>
            <person name="Shang Y."/>
            <person name="Simmons D."/>
            <person name="Thornton R."/>
            <person name="Warren J."/>
            <person name="Weissenberger G."/>
            <person name="Zhang J."/>
            <person name="Zhang L."/>
            <person name="Zhou C."/>
            <person name="Zhu D."/>
            <person name="Muzny D."/>
            <person name="Worley K."/>
            <person name="Gibbs R."/>
        </authorList>
    </citation>
    <scope>NUCLEOTIDE SEQUENCE [LARGE SCALE GENOMIC DNA]</scope>
    <source>
        <strain evidence="2 3">ATCC 43531</strain>
    </source>
</reference>
<proteinExistence type="predicted"/>
<dbReference type="STRING" id="638302.HMPREF0908_1857"/>
<dbReference type="OrthoDB" id="9789552at2"/>
<dbReference type="Proteomes" id="UP000005309">
    <property type="component" value="Unassembled WGS sequence"/>
</dbReference>
<dbReference type="HOGENOM" id="CLU_031189_0_0_9"/>
<dbReference type="InterPro" id="IPR025394">
    <property type="entry name" value="DUF4127"/>
</dbReference>
<dbReference type="Pfam" id="PF13552">
    <property type="entry name" value="DUF4127"/>
    <property type="match status" value="1"/>
</dbReference>
<feature type="chain" id="PRO_5038695404" evidence="1">
    <location>
        <begin position="22"/>
        <end position="545"/>
    </location>
</feature>
<keyword evidence="1" id="KW-0732">Signal</keyword>
<organism evidence="2 3">
    <name type="scientific">Selenomonas flueggei ATCC 43531</name>
    <dbReference type="NCBI Taxonomy" id="638302"/>
    <lineage>
        <taxon>Bacteria</taxon>
        <taxon>Bacillati</taxon>
        <taxon>Bacillota</taxon>
        <taxon>Negativicutes</taxon>
        <taxon>Selenomonadales</taxon>
        <taxon>Selenomonadaceae</taxon>
        <taxon>Selenomonas</taxon>
    </lineage>
</organism>
<protein>
    <submittedName>
        <fullName evidence="2">Tat pathway signal sequence domain protein</fullName>
    </submittedName>
</protein>
<dbReference type="RefSeq" id="WP_006690984.1">
    <property type="nucleotide sequence ID" value="NZ_GG694008.1"/>
</dbReference>
<sequence>MRQLVKLLCMAMLAAFIQPQAADAAKAEPVTEKIIFIPHDSRPISSTQTADVVTKAGYDVVVPPTELLGSREDLGHPDQLWTWLHENIAQPGVKAAVISSDAMIYGSLVGSRKHVEPRAQVLARASRFEDLRRESPKVPLYVFGSIMRTPRSGEASGHEEPEYYRRYGADIFRYTVLRDKEEVEGLSRRERKEYAFLTRLIPKEALADWMGRREKNYAVNEFLINLMRKKGTFRYLALGRDDNAPFSQTHLESRHLSAAGADLGKTRFQTMAGIDEIALLMLTRAVNEQRHEVPFVFVQYNWGRGADTVPAYSDEKIATSIGDAVAAAGGLSVRAPEKADVVLAVNTNPDGHTYEANMPSNDGTPREGTAYFADLVSDYVAKGYPVAIADIAFANGSDNALMAELQRRSLLYKIRAYAGWNTPTNSSGFALGEGMLVRHMDADAVDHLLTTRYLDDWAYQANVRNVIARQLTWLRGDGFYGSLGTKKDAVSVRSSRMMNRFIEANLPPVMENDTVEVTFPWNRMFEADIRPEQRGFAYSFLEGKK</sequence>
<feature type="signal peptide" evidence="1">
    <location>
        <begin position="1"/>
        <end position="21"/>
    </location>
</feature>